<evidence type="ECO:0000256" key="1">
    <source>
        <dbReference type="ARBA" id="ARBA00006484"/>
    </source>
</evidence>
<dbReference type="SMART" id="SM00822">
    <property type="entry name" value="PKS_KR"/>
    <property type="match status" value="1"/>
</dbReference>
<proteinExistence type="inferred from homology"/>
<evidence type="ECO:0000313" key="4">
    <source>
        <dbReference type="EMBL" id="NKY99528.1"/>
    </source>
</evidence>
<dbReference type="Pfam" id="PF13561">
    <property type="entry name" value="adh_short_C2"/>
    <property type="match status" value="1"/>
</dbReference>
<dbReference type="AlphaFoldDB" id="A0A7X6MDL1"/>
<dbReference type="InterPro" id="IPR036291">
    <property type="entry name" value="NAD(P)-bd_dom_sf"/>
</dbReference>
<dbReference type="PANTHER" id="PTHR43477:SF1">
    <property type="entry name" value="DIHYDROANTICAPSIN 7-DEHYDROGENASE"/>
    <property type="match status" value="1"/>
</dbReference>
<dbReference type="InterPro" id="IPR002347">
    <property type="entry name" value="SDR_fam"/>
</dbReference>
<evidence type="ECO:0000313" key="5">
    <source>
        <dbReference type="Proteomes" id="UP000553209"/>
    </source>
</evidence>
<sequence>MGNYAGKRAVVIGGTHGMGMGVAEALLAGGARVLLTGRGGRNLEEARGRLGPGAHVVRADVADPADTDALAEAVRAVLGGIDLLHVNAGTAELGPFEEVTEESYDRMFAVNTKGAFFTVQRLAPLVADGGAIVFTTAVTNMTGTPGMSVYTGAKAAVLGFSRVLASELLPRGIRVNSVAPGFTDTPSMGIVGVEGAKREEFMRVGDAATPMGRHGTVEEVARAVLFLGFEATFTSGAEIPVDGGLGLGLSTTL</sequence>
<reference evidence="4 5" key="1">
    <citation type="submission" date="2020-04" db="EMBL/GenBank/DDBJ databases">
        <title>MicrobeNet Type strains.</title>
        <authorList>
            <person name="Nicholson A.C."/>
        </authorList>
    </citation>
    <scope>NUCLEOTIDE SEQUENCE [LARGE SCALE GENOMIC DNA]</scope>
    <source>
        <strain evidence="4 5">ATCC 23612</strain>
    </source>
</reference>
<evidence type="ECO:0000259" key="3">
    <source>
        <dbReference type="SMART" id="SM00822"/>
    </source>
</evidence>
<dbReference type="GO" id="GO:0016491">
    <property type="term" value="F:oxidoreductase activity"/>
    <property type="evidence" value="ECO:0007669"/>
    <property type="project" value="UniProtKB-KW"/>
</dbReference>
<comment type="similarity">
    <text evidence="1">Belongs to the short-chain dehydrogenases/reductases (SDR) family.</text>
</comment>
<dbReference type="FunFam" id="3.40.50.720:FF:000084">
    <property type="entry name" value="Short-chain dehydrogenase reductase"/>
    <property type="match status" value="1"/>
</dbReference>
<dbReference type="PRINTS" id="PR00081">
    <property type="entry name" value="GDHRDH"/>
</dbReference>
<dbReference type="Proteomes" id="UP000553209">
    <property type="component" value="Unassembled WGS sequence"/>
</dbReference>
<dbReference type="InterPro" id="IPR020904">
    <property type="entry name" value="Sc_DH/Rdtase_CS"/>
</dbReference>
<dbReference type="PANTHER" id="PTHR43477">
    <property type="entry name" value="DIHYDROANTICAPSIN 7-DEHYDROGENASE"/>
    <property type="match status" value="1"/>
</dbReference>
<protein>
    <submittedName>
        <fullName evidence="4">SDR family oxidoreductase</fullName>
    </submittedName>
</protein>
<dbReference type="RefSeq" id="WP_061083599.1">
    <property type="nucleotide sequence ID" value="NZ_JAAXPG010000016.1"/>
</dbReference>
<gene>
    <name evidence="4" type="ORF">HGB44_17920</name>
</gene>
<dbReference type="CDD" id="cd05233">
    <property type="entry name" value="SDR_c"/>
    <property type="match status" value="1"/>
</dbReference>
<name>A0A7X6MDL1_9ACTN</name>
<evidence type="ECO:0000256" key="2">
    <source>
        <dbReference type="ARBA" id="ARBA00023002"/>
    </source>
</evidence>
<dbReference type="InterPro" id="IPR057326">
    <property type="entry name" value="KR_dom"/>
</dbReference>
<dbReference type="PROSITE" id="PS00061">
    <property type="entry name" value="ADH_SHORT"/>
    <property type="match status" value="1"/>
</dbReference>
<dbReference type="InterPro" id="IPR051122">
    <property type="entry name" value="SDR_DHRS6-like"/>
</dbReference>
<keyword evidence="5" id="KW-1185">Reference proteome</keyword>
<keyword evidence="2" id="KW-0560">Oxidoreductase</keyword>
<dbReference type="EMBL" id="JAAXPG010000016">
    <property type="protein sequence ID" value="NKY99528.1"/>
    <property type="molecule type" value="Genomic_DNA"/>
</dbReference>
<dbReference type="Gene3D" id="3.40.50.720">
    <property type="entry name" value="NAD(P)-binding Rossmann-like Domain"/>
    <property type="match status" value="1"/>
</dbReference>
<feature type="domain" description="Ketoreductase" evidence="3">
    <location>
        <begin position="7"/>
        <end position="181"/>
    </location>
</feature>
<dbReference type="SUPFAM" id="SSF51735">
    <property type="entry name" value="NAD(P)-binding Rossmann-fold domains"/>
    <property type="match status" value="1"/>
</dbReference>
<accession>A0A7X6MDL1</accession>
<dbReference type="PRINTS" id="PR00080">
    <property type="entry name" value="SDRFAMILY"/>
</dbReference>
<comment type="caution">
    <text evidence="4">The sequence shown here is derived from an EMBL/GenBank/DDBJ whole genome shotgun (WGS) entry which is preliminary data.</text>
</comment>
<organism evidence="4 5">
    <name type="scientific">Nocardiopsis alborubida</name>
    <dbReference type="NCBI Taxonomy" id="146802"/>
    <lineage>
        <taxon>Bacteria</taxon>
        <taxon>Bacillati</taxon>
        <taxon>Actinomycetota</taxon>
        <taxon>Actinomycetes</taxon>
        <taxon>Streptosporangiales</taxon>
        <taxon>Nocardiopsidaceae</taxon>
        <taxon>Nocardiopsis</taxon>
    </lineage>
</organism>